<reference evidence="1 2" key="1">
    <citation type="journal article" date="2019" name="PLoS Negl. Trop. Dis.">
        <title>Revisiting the worldwide diversity of Leptospira species in the environment.</title>
        <authorList>
            <person name="Vincent A.T."/>
            <person name="Schiettekatte O."/>
            <person name="Bourhy P."/>
            <person name="Veyrier F.J."/>
            <person name="Picardeau M."/>
        </authorList>
    </citation>
    <scope>NUCLEOTIDE SEQUENCE [LARGE SCALE GENOMIC DNA]</scope>
    <source>
        <strain evidence="1 2">201702445</strain>
    </source>
</reference>
<proteinExistence type="predicted"/>
<dbReference type="GO" id="GO:0016740">
    <property type="term" value="F:transferase activity"/>
    <property type="evidence" value="ECO:0007669"/>
    <property type="project" value="UniProtKB-KW"/>
</dbReference>
<dbReference type="Pfam" id="PF00132">
    <property type="entry name" value="Hexapep"/>
    <property type="match status" value="1"/>
</dbReference>
<protein>
    <submittedName>
        <fullName evidence="1">Antibiotic acetyltransferase</fullName>
    </submittedName>
</protein>
<dbReference type="InterPro" id="IPR051159">
    <property type="entry name" value="Hexapeptide_acetyltransf"/>
</dbReference>
<gene>
    <name evidence="1" type="ORF">EHQ83_14860</name>
</gene>
<dbReference type="Gene3D" id="2.160.10.10">
    <property type="entry name" value="Hexapeptide repeat proteins"/>
    <property type="match status" value="1"/>
</dbReference>
<organism evidence="1 2">
    <name type="scientific">Leptospira yasudae</name>
    <dbReference type="NCBI Taxonomy" id="2202201"/>
    <lineage>
        <taxon>Bacteria</taxon>
        <taxon>Pseudomonadati</taxon>
        <taxon>Spirochaetota</taxon>
        <taxon>Spirochaetia</taxon>
        <taxon>Leptospirales</taxon>
        <taxon>Leptospiraceae</taxon>
        <taxon>Leptospira</taxon>
    </lineage>
</organism>
<evidence type="ECO:0000313" key="2">
    <source>
        <dbReference type="Proteomes" id="UP000297613"/>
    </source>
</evidence>
<dbReference type="InterPro" id="IPR011004">
    <property type="entry name" value="Trimer_LpxA-like_sf"/>
</dbReference>
<keyword evidence="1" id="KW-0808">Transferase</keyword>
<name>A0A6N4R1K7_9LEPT</name>
<dbReference type="SUPFAM" id="SSF51161">
    <property type="entry name" value="Trimeric LpxA-like enzymes"/>
    <property type="match status" value="1"/>
</dbReference>
<dbReference type="PANTHER" id="PTHR23416:SF78">
    <property type="entry name" value="LIPOPOLYSACCHARIDE BIOSYNTHESIS O-ACETYL TRANSFERASE WBBJ-RELATED"/>
    <property type="match status" value="1"/>
</dbReference>
<dbReference type="InterPro" id="IPR001451">
    <property type="entry name" value="Hexapep"/>
</dbReference>
<dbReference type="EMBL" id="RQGM01000062">
    <property type="protein sequence ID" value="TGL81145.1"/>
    <property type="molecule type" value="Genomic_DNA"/>
</dbReference>
<accession>A0A6N4R1K7</accession>
<dbReference type="Proteomes" id="UP000297613">
    <property type="component" value="Unassembled WGS sequence"/>
</dbReference>
<dbReference type="AlphaFoldDB" id="A0A6N4R1K7"/>
<comment type="caution">
    <text evidence="1">The sequence shown here is derived from an EMBL/GenBank/DDBJ whole genome shotgun (WGS) entry which is preliminary data.</text>
</comment>
<evidence type="ECO:0000313" key="1">
    <source>
        <dbReference type="EMBL" id="TGL81145.1"/>
    </source>
</evidence>
<sequence>MFSLRKIKKALIDRMIQIVDWRLIEFRKTLPPAYNLICDGELYNPSNVGFGAGSNIVIPKGSKLILGKNVYIGRNVEIGPAQTIVIDDFTSIQDRCTILGNLKIGRYCVFASNINISSGQHYFELNPFINIKDQDLNVTTNESLLKDHHREVIVEDDCWIGTNVFFKNGLKIGKGSIIGANSVVTKSIPPYSIVAGIPARVLRKRLDFKPPKSIRYDDEKSFPYFYEGFLMSHEERDSNSEHLGLAVRSSFKVAISFQEGESVSIVCKNVDPTKKYLQIEDQRRALTNVYTKYSFEMKRSGEMIELKILSSEDSLDNQRSCNVFISECSVEK</sequence>
<dbReference type="PANTHER" id="PTHR23416">
    <property type="entry name" value="SIALIC ACID SYNTHASE-RELATED"/>
    <property type="match status" value="1"/>
</dbReference>